<sequence length="42" mass="4795">MYQHGWGVRQNKATAKELFGKACDNGSQTGCEQYRQLLEQGY</sequence>
<reference evidence="1 2" key="1">
    <citation type="submission" date="2020-06" db="EMBL/GenBank/DDBJ databases">
        <title>Mannheimia pernigra sp. nov. isolated from bovine respiratory tract.</title>
        <authorList>
            <person name="Kuhnert P."/>
            <person name="Akarsu-Egger H."/>
        </authorList>
    </citation>
    <scope>NUCLEOTIDE SEQUENCE [LARGE SCALE GENOMIC DNA]</scope>
    <source>
        <strain evidence="1 2">17CN0883</strain>
    </source>
</reference>
<dbReference type="Proteomes" id="UP000509784">
    <property type="component" value="Chromosome"/>
</dbReference>
<gene>
    <name evidence="1" type="ORF">HV560_02370</name>
</gene>
<dbReference type="Gene3D" id="1.25.40.10">
    <property type="entry name" value="Tetratricopeptide repeat domain"/>
    <property type="match status" value="1"/>
</dbReference>
<dbReference type="KEGG" id="mpeg:HV560_02370"/>
<dbReference type="EMBL" id="CP055305">
    <property type="protein sequence ID" value="QLB43184.1"/>
    <property type="molecule type" value="Genomic_DNA"/>
</dbReference>
<dbReference type="InterPro" id="IPR011990">
    <property type="entry name" value="TPR-like_helical_dom_sf"/>
</dbReference>
<dbReference type="SUPFAM" id="SSF81901">
    <property type="entry name" value="HCP-like"/>
    <property type="match status" value="1"/>
</dbReference>
<name>A0ABD7AB19_9PAST</name>
<proteinExistence type="predicted"/>
<organism evidence="1 2">
    <name type="scientific">Mannheimia pernigra</name>
    <dbReference type="NCBI Taxonomy" id="111844"/>
    <lineage>
        <taxon>Bacteria</taxon>
        <taxon>Pseudomonadati</taxon>
        <taxon>Pseudomonadota</taxon>
        <taxon>Gammaproteobacteria</taxon>
        <taxon>Pasteurellales</taxon>
        <taxon>Pasteurellaceae</taxon>
        <taxon>Mannheimia</taxon>
    </lineage>
</organism>
<protein>
    <submittedName>
        <fullName evidence="1">SEL1-like repeat protein</fullName>
    </submittedName>
</protein>
<evidence type="ECO:0000313" key="2">
    <source>
        <dbReference type="Proteomes" id="UP000509784"/>
    </source>
</evidence>
<dbReference type="AlphaFoldDB" id="A0ABD7AB19"/>
<accession>A0ABD7AB19</accession>
<evidence type="ECO:0000313" key="1">
    <source>
        <dbReference type="EMBL" id="QLB43184.1"/>
    </source>
</evidence>